<dbReference type="SMART" id="SM00160">
    <property type="entry name" value="RanBD"/>
    <property type="match status" value="1"/>
</dbReference>
<dbReference type="OrthoDB" id="10062131at2759"/>
<dbReference type="PANTHER" id="PTHR23138">
    <property type="entry name" value="RAN BINDING PROTEIN"/>
    <property type="match status" value="1"/>
</dbReference>
<feature type="region of interest" description="Disordered" evidence="10">
    <location>
        <begin position="351"/>
        <end position="371"/>
    </location>
</feature>
<gene>
    <name evidence="12" type="ORF">Dbus_chr2Rg141</name>
</gene>
<dbReference type="CDD" id="cd13170">
    <property type="entry name" value="RanBD_NUP50"/>
    <property type="match status" value="1"/>
</dbReference>
<evidence type="ECO:0000313" key="13">
    <source>
        <dbReference type="Proteomes" id="UP000494163"/>
    </source>
</evidence>
<dbReference type="PROSITE" id="PS50196">
    <property type="entry name" value="RANBD1"/>
    <property type="match status" value="1"/>
</dbReference>
<dbReference type="GO" id="GO:0051028">
    <property type="term" value="P:mRNA transport"/>
    <property type="evidence" value="ECO:0007669"/>
    <property type="project" value="UniProtKB-KW"/>
</dbReference>
<evidence type="ECO:0000313" key="12">
    <source>
        <dbReference type="EMBL" id="ALC40562.1"/>
    </source>
</evidence>
<keyword evidence="9" id="KW-0539">Nucleus</keyword>
<evidence type="ECO:0000256" key="6">
    <source>
        <dbReference type="ARBA" id="ARBA00022990"/>
    </source>
</evidence>
<keyword evidence="6" id="KW-0007">Acetylation</keyword>
<evidence type="ECO:0000256" key="9">
    <source>
        <dbReference type="ARBA" id="ARBA00023242"/>
    </source>
</evidence>
<proteinExistence type="predicted"/>
<keyword evidence="2" id="KW-0813">Transport</keyword>
<evidence type="ECO:0000256" key="4">
    <source>
        <dbReference type="ARBA" id="ARBA00022816"/>
    </source>
</evidence>
<evidence type="ECO:0000259" key="11">
    <source>
        <dbReference type="PROSITE" id="PS50196"/>
    </source>
</evidence>
<evidence type="ECO:0000256" key="7">
    <source>
        <dbReference type="ARBA" id="ARBA00023010"/>
    </source>
</evidence>
<organism evidence="12 13">
    <name type="scientific">Drosophila busckii</name>
    <name type="common">Fruit fly</name>
    <dbReference type="NCBI Taxonomy" id="30019"/>
    <lineage>
        <taxon>Eukaryota</taxon>
        <taxon>Metazoa</taxon>
        <taxon>Ecdysozoa</taxon>
        <taxon>Arthropoda</taxon>
        <taxon>Hexapoda</taxon>
        <taxon>Insecta</taxon>
        <taxon>Pterygota</taxon>
        <taxon>Neoptera</taxon>
        <taxon>Endopterygota</taxon>
        <taxon>Diptera</taxon>
        <taxon>Brachycera</taxon>
        <taxon>Muscomorpha</taxon>
        <taxon>Ephydroidea</taxon>
        <taxon>Drosophilidae</taxon>
        <taxon>Drosophila</taxon>
    </lineage>
</organism>
<feature type="compositionally biased region" description="Low complexity" evidence="10">
    <location>
        <begin position="70"/>
        <end position="83"/>
    </location>
</feature>
<feature type="compositionally biased region" description="Polar residues" evidence="10">
    <location>
        <begin position="1"/>
        <end position="13"/>
    </location>
</feature>
<dbReference type="STRING" id="30019.A0A0M4ET03"/>
<accession>A0A0M4ET03</accession>
<keyword evidence="3" id="KW-0677">Repeat</keyword>
<dbReference type="Gene3D" id="2.30.29.30">
    <property type="entry name" value="Pleckstrin-homology domain (PH domain)/Phosphotyrosine-binding domain (PTB)"/>
    <property type="match status" value="1"/>
</dbReference>
<dbReference type="Pfam" id="PF08911">
    <property type="entry name" value="NUP50"/>
    <property type="match status" value="1"/>
</dbReference>
<feature type="compositionally biased region" description="Low complexity" evidence="10">
    <location>
        <begin position="105"/>
        <end position="120"/>
    </location>
</feature>
<keyword evidence="4" id="KW-0509">mRNA transport</keyword>
<dbReference type="GO" id="GO:0005643">
    <property type="term" value="C:nuclear pore"/>
    <property type="evidence" value="ECO:0007669"/>
    <property type="project" value="UniProtKB-SubCell"/>
</dbReference>
<dbReference type="Proteomes" id="UP000494163">
    <property type="component" value="Chromosome 2R"/>
</dbReference>
<sequence length="553" mass="58388">MAGKRQATSNLNHDNWDQEEEPEQRGTFKSAPPEELKSRVFKTATRRSTAGAGDAGSASPSKSVFSGFSGFNKPAAPANAAPGAPFAFLDKLVPSTTVAIATVASTPTATSSASSIASATKVNENIADGKPKASIDWGSIKPLSKDSTSAGNTSSTTSIFGNSSAISSSKSAANFKSPDTADKPTLIRSSGTQEYLDNVADLNKAFVKFLQENVEKNPYCLLSPVFGSYEGYVQGLQQKDSKETKDKETTSLPKAATTTASAPSSTFTFASPTTTSSAKRPNCTVTSGSVATTMSAPSFSFRNIQKPVDSASDKNKSAKLAPPASIFSMNAPLTSTESVKESSPKQLIAKSETATSTNITQSNGLSFGLKSDDKPSTSTFMGFNKPPAETKAPGAGFFFGSATTPFSMASCNPPPSAPPESSESSANEADEDQPPKVEFKQVVEDDATFSKRCKVFVKKDNDFKDRGVGTLYLKPVKDSNKTQMLVRADTNLGNILINVLLAKGIPSQRMGKNNVMMVCVPTPEETKPMSILLRVKTGEEADELLKQIEKHAV</sequence>
<keyword evidence="8" id="KW-0906">Nuclear pore complex</keyword>
<evidence type="ECO:0000256" key="10">
    <source>
        <dbReference type="SAM" id="MobiDB-lite"/>
    </source>
</evidence>
<feature type="compositionally biased region" description="Basic and acidic residues" evidence="10">
    <location>
        <begin position="239"/>
        <end position="249"/>
    </location>
</feature>
<dbReference type="EMBL" id="CP012524">
    <property type="protein sequence ID" value="ALC40562.1"/>
    <property type="molecule type" value="Genomic_DNA"/>
</dbReference>
<keyword evidence="7" id="KW-0811">Translocation</keyword>
<dbReference type="OMA" id="GIPCQRM"/>
<dbReference type="InterPro" id="IPR045255">
    <property type="entry name" value="RanBP1-like"/>
</dbReference>
<dbReference type="InterPro" id="IPR000156">
    <property type="entry name" value="Ran_bind_dom"/>
</dbReference>
<feature type="compositionally biased region" description="Low complexity" evidence="10">
    <location>
        <begin position="147"/>
        <end position="164"/>
    </location>
</feature>
<protein>
    <submittedName>
        <fullName evidence="12">Nup50</fullName>
    </submittedName>
</protein>
<dbReference type="PANTHER" id="PTHR23138:SF141">
    <property type="entry name" value="NUCLEAR PORE COMPLEX PROTEIN NUP50"/>
    <property type="match status" value="1"/>
</dbReference>
<dbReference type="InterPro" id="IPR011993">
    <property type="entry name" value="PH-like_dom_sf"/>
</dbReference>
<comment type="subcellular location">
    <subcellularLocation>
        <location evidence="1">Nucleus</location>
        <location evidence="1">Nuclear pore complex</location>
    </subcellularLocation>
</comment>
<dbReference type="GO" id="GO:0006606">
    <property type="term" value="P:protein import into nucleus"/>
    <property type="evidence" value="ECO:0007669"/>
    <property type="project" value="TreeGrafter"/>
</dbReference>
<feature type="compositionally biased region" description="Low complexity" evidence="10">
    <location>
        <begin position="255"/>
        <end position="278"/>
    </location>
</feature>
<feature type="region of interest" description="Disordered" evidence="10">
    <location>
        <begin position="105"/>
        <end position="164"/>
    </location>
</feature>
<feature type="region of interest" description="Disordered" evidence="10">
    <location>
        <begin position="408"/>
        <end position="435"/>
    </location>
</feature>
<evidence type="ECO:0000256" key="3">
    <source>
        <dbReference type="ARBA" id="ARBA00022737"/>
    </source>
</evidence>
<evidence type="ECO:0000256" key="1">
    <source>
        <dbReference type="ARBA" id="ARBA00004567"/>
    </source>
</evidence>
<feature type="region of interest" description="Disordered" evidence="10">
    <location>
        <begin position="169"/>
        <end position="188"/>
    </location>
</feature>
<dbReference type="Pfam" id="PF00638">
    <property type="entry name" value="Ran_BP1"/>
    <property type="match status" value="1"/>
</dbReference>
<reference evidence="12 13" key="1">
    <citation type="submission" date="2015-08" db="EMBL/GenBank/DDBJ databases">
        <title>Ancestral chromatin configuration constrains chromatin evolution on differentiating sex chromosomes in Drosophila.</title>
        <authorList>
            <person name="Zhou Q."/>
            <person name="Bachtrog D."/>
        </authorList>
    </citation>
    <scope>NUCLEOTIDE SEQUENCE [LARGE SCALE GENOMIC DNA]</scope>
    <source>
        <tissue evidence="12">Whole larvae</tissue>
    </source>
</reference>
<evidence type="ECO:0000256" key="2">
    <source>
        <dbReference type="ARBA" id="ARBA00022448"/>
    </source>
</evidence>
<dbReference type="InterPro" id="IPR015007">
    <property type="entry name" value="NUP2/50/61"/>
</dbReference>
<name>A0A0M4ET03_DROBS</name>
<feature type="compositionally biased region" description="Polar residues" evidence="10">
    <location>
        <begin position="352"/>
        <end position="365"/>
    </location>
</feature>
<evidence type="ECO:0000256" key="8">
    <source>
        <dbReference type="ARBA" id="ARBA00023132"/>
    </source>
</evidence>
<feature type="domain" description="RanBD1" evidence="11">
    <location>
        <begin position="414"/>
        <end position="550"/>
    </location>
</feature>
<keyword evidence="13" id="KW-1185">Reference proteome</keyword>
<feature type="compositionally biased region" description="Low complexity" evidence="10">
    <location>
        <begin position="46"/>
        <end position="59"/>
    </location>
</feature>
<keyword evidence="5" id="KW-0653">Protein transport</keyword>
<feature type="region of interest" description="Disordered" evidence="10">
    <location>
        <begin position="1"/>
        <end position="83"/>
    </location>
</feature>
<evidence type="ECO:0000256" key="5">
    <source>
        <dbReference type="ARBA" id="ARBA00022927"/>
    </source>
</evidence>
<feature type="region of interest" description="Disordered" evidence="10">
    <location>
        <begin position="237"/>
        <end position="283"/>
    </location>
</feature>
<dbReference type="AlphaFoldDB" id="A0A0M4ET03"/>
<dbReference type="SUPFAM" id="SSF50729">
    <property type="entry name" value="PH domain-like"/>
    <property type="match status" value="1"/>
</dbReference>